<gene>
    <name evidence="2" type="ORF">FN846DRAFT_777765</name>
</gene>
<dbReference type="InterPro" id="IPR017946">
    <property type="entry name" value="PLC-like_Pdiesterase_TIM-brl"/>
</dbReference>
<dbReference type="InterPro" id="IPR030395">
    <property type="entry name" value="GP_PDE_dom"/>
</dbReference>
<dbReference type="InParanoid" id="A0A5J5EZK1"/>
<accession>A0A5J5EZK1</accession>
<feature type="domain" description="GP-PDE" evidence="1">
    <location>
        <begin position="6"/>
        <end position="243"/>
    </location>
</feature>
<dbReference type="Proteomes" id="UP000326924">
    <property type="component" value="Unassembled WGS sequence"/>
</dbReference>
<dbReference type="GO" id="GO:0008081">
    <property type="term" value="F:phosphoric diester hydrolase activity"/>
    <property type="evidence" value="ECO:0007669"/>
    <property type="project" value="InterPro"/>
</dbReference>
<dbReference type="AlphaFoldDB" id="A0A5J5EZK1"/>
<reference evidence="2 3" key="1">
    <citation type="submission" date="2019-09" db="EMBL/GenBank/DDBJ databases">
        <title>Draft genome of the ectomycorrhizal ascomycete Sphaerosporella brunnea.</title>
        <authorList>
            <consortium name="DOE Joint Genome Institute"/>
            <person name="Benucci G.M."/>
            <person name="Marozzi G."/>
            <person name="Antonielli L."/>
            <person name="Sanchez S."/>
            <person name="Marco P."/>
            <person name="Wang X."/>
            <person name="Falini L.B."/>
            <person name="Barry K."/>
            <person name="Haridas S."/>
            <person name="Lipzen A."/>
            <person name="Labutti K."/>
            <person name="Grigoriev I.V."/>
            <person name="Murat C."/>
            <person name="Martin F."/>
            <person name="Albertini E."/>
            <person name="Donnini D."/>
            <person name="Bonito G."/>
        </authorList>
    </citation>
    <scope>NUCLEOTIDE SEQUENCE [LARGE SCALE GENOMIC DNA]</scope>
    <source>
        <strain evidence="2 3">Sb_GMNB300</strain>
    </source>
</reference>
<dbReference type="SUPFAM" id="SSF51695">
    <property type="entry name" value="PLC-like phosphodiesterases"/>
    <property type="match status" value="1"/>
</dbReference>
<comment type="caution">
    <text evidence="2">The sequence shown here is derived from an EMBL/GenBank/DDBJ whole genome shotgun (WGS) entry which is preliminary data.</text>
</comment>
<name>A0A5J5EZK1_9PEZI</name>
<dbReference type="CDD" id="cd08570">
    <property type="entry name" value="GDPD_YPL206cp_fungi"/>
    <property type="match status" value="1"/>
</dbReference>
<dbReference type="FunCoup" id="A0A5J5EZK1">
    <property type="interactions" value="100"/>
</dbReference>
<dbReference type="PROSITE" id="PS51704">
    <property type="entry name" value="GP_PDE"/>
    <property type="match status" value="1"/>
</dbReference>
<dbReference type="Pfam" id="PF03009">
    <property type="entry name" value="GDPD"/>
    <property type="match status" value="1"/>
</dbReference>
<evidence type="ECO:0000259" key="1">
    <source>
        <dbReference type="PROSITE" id="PS51704"/>
    </source>
</evidence>
<dbReference type="EMBL" id="VXIS01000078">
    <property type="protein sequence ID" value="KAA8907554.1"/>
    <property type="molecule type" value="Genomic_DNA"/>
</dbReference>
<dbReference type="Gene3D" id="3.20.20.190">
    <property type="entry name" value="Phosphatidylinositol (PI) phosphodiesterase"/>
    <property type="match status" value="1"/>
</dbReference>
<protein>
    <submittedName>
        <fullName evidence="2">PLC-like phosphodiesterase</fullName>
    </submittedName>
</protein>
<evidence type="ECO:0000313" key="3">
    <source>
        <dbReference type="Proteomes" id="UP000326924"/>
    </source>
</evidence>
<organism evidence="2 3">
    <name type="scientific">Sphaerosporella brunnea</name>
    <dbReference type="NCBI Taxonomy" id="1250544"/>
    <lineage>
        <taxon>Eukaryota</taxon>
        <taxon>Fungi</taxon>
        <taxon>Dikarya</taxon>
        <taxon>Ascomycota</taxon>
        <taxon>Pezizomycotina</taxon>
        <taxon>Pezizomycetes</taxon>
        <taxon>Pezizales</taxon>
        <taxon>Pyronemataceae</taxon>
        <taxon>Sphaerosporella</taxon>
    </lineage>
</organism>
<proteinExistence type="predicted"/>
<dbReference type="PANTHER" id="PTHR43805:SF1">
    <property type="entry name" value="GP-PDE DOMAIN-CONTAINING PROTEIN"/>
    <property type="match status" value="1"/>
</dbReference>
<dbReference type="GO" id="GO:0006629">
    <property type="term" value="P:lipid metabolic process"/>
    <property type="evidence" value="ECO:0007669"/>
    <property type="project" value="InterPro"/>
</dbReference>
<keyword evidence="3" id="KW-1185">Reference proteome</keyword>
<dbReference type="PANTHER" id="PTHR43805">
    <property type="entry name" value="GLYCEROPHOSPHORYL DIESTER PHOSPHODIESTERASE"/>
    <property type="match status" value="1"/>
</dbReference>
<evidence type="ECO:0000313" key="2">
    <source>
        <dbReference type="EMBL" id="KAA8907554.1"/>
    </source>
</evidence>
<dbReference type="OrthoDB" id="1058301at2759"/>
<sequence length="248" mass="28024">MRAKKTQAIAHRGYKAIYPENTMLSFKGAVEAGAHAIETDLHLTRDGVVVISHDATLKRCFGVDRKIIDCDWEEIKTLRTLKEPGQPMPTLREVVEYLATSELEAKGVWLLLDIKIDSPADDIMRLTAETISKVHEGTEYWGGRIVLGCWTLKYLPVSERIHHIGYSIPYAQQFLDHQDVGVNMFWPVMQTAAGKAFLEELKDAGRSVFVWNINNDAGMKWAIANEYIDGVCTDDPVKFLKYVTPDNI</sequence>